<dbReference type="AlphaFoldDB" id="A0A914CNT1"/>
<dbReference type="PROSITE" id="PS51912">
    <property type="entry name" value="DMAP1_BIND"/>
    <property type="match status" value="1"/>
</dbReference>
<proteinExistence type="predicted"/>
<dbReference type="Proteomes" id="UP000887540">
    <property type="component" value="Unplaced"/>
</dbReference>
<dbReference type="SMART" id="SM01137">
    <property type="entry name" value="DMAP_binding"/>
    <property type="match status" value="1"/>
</dbReference>
<dbReference type="WBParaSite" id="ACRNAN_scaffold1263.g21384.t1">
    <property type="protein sequence ID" value="ACRNAN_scaffold1263.g21384.t1"/>
    <property type="gene ID" value="ACRNAN_scaffold1263.g21384"/>
</dbReference>
<accession>A0A914CNT1</accession>
<evidence type="ECO:0000259" key="2">
    <source>
        <dbReference type="PROSITE" id="PS51912"/>
    </source>
</evidence>
<evidence type="ECO:0000256" key="1">
    <source>
        <dbReference type="SAM" id="MobiDB-lite"/>
    </source>
</evidence>
<feature type="domain" description="DMAP1-binding" evidence="2">
    <location>
        <begin position="8"/>
        <end position="121"/>
    </location>
</feature>
<dbReference type="Pfam" id="PF06464">
    <property type="entry name" value="DMAP_binding"/>
    <property type="match status" value="1"/>
</dbReference>
<evidence type="ECO:0000313" key="4">
    <source>
        <dbReference type="WBParaSite" id="ACRNAN_scaffold1263.g21384.t1"/>
    </source>
</evidence>
<reference evidence="4" key="1">
    <citation type="submission" date="2022-11" db="UniProtKB">
        <authorList>
            <consortium name="WormBaseParasite"/>
        </authorList>
    </citation>
    <scope>IDENTIFICATION</scope>
</reference>
<keyword evidence="3" id="KW-1185">Reference proteome</keyword>
<name>A0A914CNT1_9BILA</name>
<dbReference type="InterPro" id="IPR010506">
    <property type="entry name" value="DMAP1-bd"/>
</dbReference>
<feature type="compositionally biased region" description="Basic residues" evidence="1">
    <location>
        <begin position="68"/>
        <end position="77"/>
    </location>
</feature>
<feature type="region of interest" description="Disordered" evidence="1">
    <location>
        <begin position="52"/>
        <end position="85"/>
    </location>
</feature>
<organism evidence="3 4">
    <name type="scientific">Acrobeloides nanus</name>
    <dbReference type="NCBI Taxonomy" id="290746"/>
    <lineage>
        <taxon>Eukaryota</taxon>
        <taxon>Metazoa</taxon>
        <taxon>Ecdysozoa</taxon>
        <taxon>Nematoda</taxon>
        <taxon>Chromadorea</taxon>
        <taxon>Rhabditida</taxon>
        <taxon>Tylenchina</taxon>
        <taxon>Cephalobomorpha</taxon>
        <taxon>Cephaloboidea</taxon>
        <taxon>Cephalobidae</taxon>
        <taxon>Acrobeloides</taxon>
    </lineage>
</organism>
<sequence>MSEQPEIEISKLPSDVRTRLAKLELELSEGDITQKGYDKKRQLLLAPYIQSQKNGGPKTAAAASPTTRAHRKQQRRLTRNESRYHSEIRQEAVQQALAEWKIDSKTPAKLPVQPLKRRTLQKRANKAELSGSSDCVIVNWQRQPARPFIHLLFLLSNPWMGVLLRGSGFFRGSFCHFRNCRHFHSLLLPVYYHSSLLN</sequence>
<protein>
    <submittedName>
        <fullName evidence="4">DMAP1-binding domain-containing protein</fullName>
    </submittedName>
</protein>
<evidence type="ECO:0000313" key="3">
    <source>
        <dbReference type="Proteomes" id="UP000887540"/>
    </source>
</evidence>